<feature type="transmembrane region" description="Helical" evidence="10">
    <location>
        <begin position="102"/>
        <end position="122"/>
    </location>
</feature>
<evidence type="ECO:0000256" key="4">
    <source>
        <dbReference type="ARBA" id="ARBA00022475"/>
    </source>
</evidence>
<keyword evidence="9 10" id="KW-0472">Membrane</keyword>
<dbReference type="GO" id="GO:0005886">
    <property type="term" value="C:plasma membrane"/>
    <property type="evidence" value="ECO:0007669"/>
    <property type="project" value="UniProtKB-SubCell"/>
</dbReference>
<dbReference type="GO" id="GO:0008233">
    <property type="term" value="F:peptidase activity"/>
    <property type="evidence" value="ECO:0007669"/>
    <property type="project" value="UniProtKB-KW"/>
</dbReference>
<comment type="similarity">
    <text evidence="2">Belongs to the protease PrsW family.</text>
</comment>
<feature type="transmembrane region" description="Helical" evidence="10">
    <location>
        <begin position="174"/>
        <end position="193"/>
    </location>
</feature>
<name>A0A2H0DZR7_9BACT</name>
<evidence type="ECO:0000256" key="3">
    <source>
        <dbReference type="ARBA" id="ARBA00018997"/>
    </source>
</evidence>
<keyword evidence="6 10" id="KW-0812">Transmembrane</keyword>
<accession>A0A2H0DZR7</accession>
<feature type="transmembrane region" description="Helical" evidence="10">
    <location>
        <begin position="6"/>
        <end position="25"/>
    </location>
</feature>
<sequence length="227" mass="25299">MEIPTIAWALIGGLLPALLWLWFWLHEDRKRPEPKSKLFLAFVLGMISTLLVIPIEGFLDGYIIGNTVLLVILWATTEELFKYIAAFFSGLHTKANNEPIDAIIYMITAALGFAAMENALFLLTPLGAGHIADTIITGNMRFIGATVLHILSSGTVGVFMAMSFYRKKIVKKEFVFVGLILSIVLHTIFNLLIMNNTGGNIFGIFLLVWISVGILLMFFEKAKHLRP</sequence>
<evidence type="ECO:0000313" key="12">
    <source>
        <dbReference type="Proteomes" id="UP000231143"/>
    </source>
</evidence>
<evidence type="ECO:0000256" key="9">
    <source>
        <dbReference type="ARBA" id="ARBA00023136"/>
    </source>
</evidence>
<dbReference type="InterPro" id="IPR023596">
    <property type="entry name" value="Peptidase_PrsW_arch/bac"/>
</dbReference>
<evidence type="ECO:0000256" key="7">
    <source>
        <dbReference type="ARBA" id="ARBA00022801"/>
    </source>
</evidence>
<keyword evidence="8 10" id="KW-1133">Transmembrane helix</keyword>
<evidence type="ECO:0000256" key="5">
    <source>
        <dbReference type="ARBA" id="ARBA00022670"/>
    </source>
</evidence>
<evidence type="ECO:0000313" key="11">
    <source>
        <dbReference type="EMBL" id="PIP87060.1"/>
    </source>
</evidence>
<evidence type="ECO:0000256" key="8">
    <source>
        <dbReference type="ARBA" id="ARBA00022989"/>
    </source>
</evidence>
<evidence type="ECO:0000256" key="10">
    <source>
        <dbReference type="SAM" id="Phobius"/>
    </source>
</evidence>
<feature type="transmembrane region" description="Helical" evidence="10">
    <location>
        <begin position="61"/>
        <end position="81"/>
    </location>
</feature>
<proteinExistence type="inferred from homology"/>
<evidence type="ECO:0000256" key="6">
    <source>
        <dbReference type="ARBA" id="ARBA00022692"/>
    </source>
</evidence>
<dbReference type="GO" id="GO:0006508">
    <property type="term" value="P:proteolysis"/>
    <property type="evidence" value="ECO:0007669"/>
    <property type="project" value="UniProtKB-KW"/>
</dbReference>
<comment type="caution">
    <text evidence="11">The sequence shown here is derived from an EMBL/GenBank/DDBJ whole genome shotgun (WGS) entry which is preliminary data.</text>
</comment>
<keyword evidence="7" id="KW-0378">Hydrolase</keyword>
<feature type="transmembrane region" description="Helical" evidence="10">
    <location>
        <begin position="142"/>
        <end position="162"/>
    </location>
</feature>
<gene>
    <name evidence="11" type="ORF">COW81_02290</name>
</gene>
<protein>
    <recommendedName>
        <fullName evidence="3">Protease PrsW</fullName>
    </recommendedName>
</protein>
<dbReference type="InterPro" id="IPR026898">
    <property type="entry name" value="PrsW"/>
</dbReference>
<keyword evidence="5" id="KW-0645">Protease</keyword>
<reference evidence="11 12" key="1">
    <citation type="submission" date="2017-09" db="EMBL/GenBank/DDBJ databases">
        <title>Depth-based differentiation of microbial function through sediment-hosted aquifers and enrichment of novel symbionts in the deep terrestrial subsurface.</title>
        <authorList>
            <person name="Probst A.J."/>
            <person name="Ladd B."/>
            <person name="Jarett J.K."/>
            <person name="Geller-Mcgrath D.E."/>
            <person name="Sieber C.M."/>
            <person name="Emerson J.B."/>
            <person name="Anantharaman K."/>
            <person name="Thomas B.C."/>
            <person name="Malmstrom R."/>
            <person name="Stieglmeier M."/>
            <person name="Klingl A."/>
            <person name="Woyke T."/>
            <person name="Ryan C.M."/>
            <person name="Banfield J.F."/>
        </authorList>
    </citation>
    <scope>NUCLEOTIDE SEQUENCE [LARGE SCALE GENOMIC DNA]</scope>
    <source>
        <strain evidence="11">CG22_combo_CG10-13_8_21_14_all_36_13</strain>
    </source>
</reference>
<feature type="transmembrane region" description="Helical" evidence="10">
    <location>
        <begin position="199"/>
        <end position="219"/>
    </location>
</feature>
<organism evidence="11 12">
    <name type="scientific">Candidatus Campbellbacteria bacterium CG22_combo_CG10-13_8_21_14_all_36_13</name>
    <dbReference type="NCBI Taxonomy" id="1974529"/>
    <lineage>
        <taxon>Bacteria</taxon>
        <taxon>Candidatus Campbelliibacteriota</taxon>
    </lineage>
</organism>
<dbReference type="PANTHER" id="PTHR36844">
    <property type="entry name" value="PROTEASE PRSW"/>
    <property type="match status" value="1"/>
</dbReference>
<keyword evidence="4" id="KW-1003">Cell membrane</keyword>
<dbReference type="Pfam" id="PF13367">
    <property type="entry name" value="PrsW-protease"/>
    <property type="match status" value="1"/>
</dbReference>
<evidence type="ECO:0000256" key="1">
    <source>
        <dbReference type="ARBA" id="ARBA00004651"/>
    </source>
</evidence>
<dbReference type="Proteomes" id="UP000231143">
    <property type="component" value="Unassembled WGS sequence"/>
</dbReference>
<dbReference type="EMBL" id="PCTT01000028">
    <property type="protein sequence ID" value="PIP87060.1"/>
    <property type="molecule type" value="Genomic_DNA"/>
</dbReference>
<dbReference type="AlphaFoldDB" id="A0A2H0DZR7"/>
<dbReference type="PIRSF" id="PIRSF016933">
    <property type="entry name" value="PrsW"/>
    <property type="match status" value="1"/>
</dbReference>
<feature type="transmembrane region" description="Helical" evidence="10">
    <location>
        <begin position="37"/>
        <end position="55"/>
    </location>
</feature>
<comment type="subcellular location">
    <subcellularLocation>
        <location evidence="1">Cell membrane</location>
        <topology evidence="1">Multi-pass membrane protein</topology>
    </subcellularLocation>
</comment>
<dbReference type="PANTHER" id="PTHR36844:SF1">
    <property type="entry name" value="PROTEASE PRSW"/>
    <property type="match status" value="1"/>
</dbReference>
<evidence type="ECO:0000256" key="2">
    <source>
        <dbReference type="ARBA" id="ARBA00009165"/>
    </source>
</evidence>